<proteinExistence type="predicted"/>
<dbReference type="InterPro" id="IPR000182">
    <property type="entry name" value="GNAT_dom"/>
</dbReference>
<comment type="caution">
    <text evidence="4">The sequence shown here is derived from an EMBL/GenBank/DDBJ whole genome shotgun (WGS) entry which is preliminary data.</text>
</comment>
<dbReference type="PANTHER" id="PTHR43877:SF2">
    <property type="entry name" value="AMINOALKYLPHOSPHONATE N-ACETYLTRANSFERASE-RELATED"/>
    <property type="match status" value="1"/>
</dbReference>
<dbReference type="Gene3D" id="3.40.630.30">
    <property type="match status" value="1"/>
</dbReference>
<dbReference type="CDD" id="cd04301">
    <property type="entry name" value="NAT_SF"/>
    <property type="match status" value="1"/>
</dbReference>
<reference evidence="4 5" key="1">
    <citation type="submission" date="2020-05" db="EMBL/GenBank/DDBJ databases">
        <title>Gimesia benthica sp. nov., a novel planctomycete isolated from a deep-sea water sample of the Northwest Indian Ocean.</title>
        <authorList>
            <person name="Wang J."/>
            <person name="Ruan C."/>
            <person name="Song L."/>
            <person name="Zhu Y."/>
            <person name="Li A."/>
            <person name="Zheng X."/>
            <person name="Wang L."/>
            <person name="Lu Z."/>
            <person name="Huang Y."/>
            <person name="Du W."/>
            <person name="Zhou Y."/>
            <person name="Huang L."/>
            <person name="Dai X."/>
        </authorList>
    </citation>
    <scope>NUCLEOTIDE SEQUENCE [LARGE SCALE GENOMIC DNA]</scope>
    <source>
        <strain evidence="4 5">YYQ-30</strain>
    </source>
</reference>
<dbReference type="InterPro" id="IPR016181">
    <property type="entry name" value="Acyl_CoA_acyltransferase"/>
</dbReference>
<dbReference type="GO" id="GO:0016747">
    <property type="term" value="F:acyltransferase activity, transferring groups other than amino-acyl groups"/>
    <property type="evidence" value="ECO:0007669"/>
    <property type="project" value="InterPro"/>
</dbReference>
<evidence type="ECO:0000313" key="4">
    <source>
        <dbReference type="EMBL" id="NNU81215.1"/>
    </source>
</evidence>
<organism evidence="4 5">
    <name type="scientific">Halovulum dunhuangense</name>
    <dbReference type="NCBI Taxonomy" id="1505036"/>
    <lineage>
        <taxon>Bacteria</taxon>
        <taxon>Pseudomonadati</taxon>
        <taxon>Pseudomonadota</taxon>
        <taxon>Alphaproteobacteria</taxon>
        <taxon>Rhodobacterales</taxon>
        <taxon>Paracoccaceae</taxon>
        <taxon>Halovulum</taxon>
    </lineage>
</organism>
<evidence type="ECO:0000256" key="1">
    <source>
        <dbReference type="ARBA" id="ARBA00022679"/>
    </source>
</evidence>
<dbReference type="PROSITE" id="PS51186">
    <property type="entry name" value="GNAT"/>
    <property type="match status" value="1"/>
</dbReference>
<evidence type="ECO:0000313" key="5">
    <source>
        <dbReference type="Proteomes" id="UP000572377"/>
    </source>
</evidence>
<feature type="domain" description="N-acetyltransferase" evidence="3">
    <location>
        <begin position="1"/>
        <end position="154"/>
    </location>
</feature>
<dbReference type="InterPro" id="IPR050832">
    <property type="entry name" value="Bact_Acetyltransf"/>
</dbReference>
<accession>A0A849L4E2</accession>
<keyword evidence="5" id="KW-1185">Reference proteome</keyword>
<dbReference type="SUPFAM" id="SSF55729">
    <property type="entry name" value="Acyl-CoA N-acyltransferases (Nat)"/>
    <property type="match status" value="1"/>
</dbReference>
<protein>
    <submittedName>
        <fullName evidence="4">GNAT family N-acetyltransferase</fullName>
    </submittedName>
</protein>
<evidence type="ECO:0000259" key="3">
    <source>
        <dbReference type="PROSITE" id="PS51186"/>
    </source>
</evidence>
<keyword evidence="1 4" id="KW-0808">Transferase</keyword>
<dbReference type="AlphaFoldDB" id="A0A849L4E2"/>
<keyword evidence="2" id="KW-0012">Acyltransferase</keyword>
<gene>
    <name evidence="4" type="ORF">HMH01_12285</name>
</gene>
<sequence>MAPARADFAEWPALLDLLRRSFAYMEGRVDPPSSLGRMDAECLRGLAAAGDLVLSRDGSQVVGCAFCTPKPTALYIGKVATDAAHRRRGIARALMAAADDIARGRGLPALELQVRIELHEVQAAYDAMGFMQVGTASHPGYDRPTSLILRRSLSTP</sequence>
<name>A0A849L4E2_9RHOB</name>
<dbReference type="PANTHER" id="PTHR43877">
    <property type="entry name" value="AMINOALKYLPHOSPHONATE N-ACETYLTRANSFERASE-RELATED-RELATED"/>
    <property type="match status" value="1"/>
</dbReference>
<dbReference type="EMBL" id="JABFBC010000002">
    <property type="protein sequence ID" value="NNU81215.1"/>
    <property type="molecule type" value="Genomic_DNA"/>
</dbReference>
<dbReference type="Proteomes" id="UP000572377">
    <property type="component" value="Unassembled WGS sequence"/>
</dbReference>
<dbReference type="Pfam" id="PF00583">
    <property type="entry name" value="Acetyltransf_1"/>
    <property type="match status" value="1"/>
</dbReference>
<evidence type="ECO:0000256" key="2">
    <source>
        <dbReference type="ARBA" id="ARBA00023315"/>
    </source>
</evidence>